<evidence type="ECO:0000256" key="4">
    <source>
        <dbReference type="ARBA" id="ARBA00022737"/>
    </source>
</evidence>
<accession>A0A7J7GQ16</accession>
<keyword evidence="3" id="KW-0732">Signal</keyword>
<dbReference type="GO" id="GO:0006508">
    <property type="term" value="P:proteolysis"/>
    <property type="evidence" value="ECO:0007669"/>
    <property type="project" value="UniProtKB-KW"/>
</dbReference>
<dbReference type="InterPro" id="IPR001461">
    <property type="entry name" value="Aspartic_peptidase_A1"/>
</dbReference>
<reference evidence="12 13" key="2">
    <citation type="submission" date="2020-07" db="EMBL/GenBank/DDBJ databases">
        <title>Genome assembly of wild tea tree DASZ reveals pedigree and selection history of tea varieties.</title>
        <authorList>
            <person name="Zhang W."/>
        </authorList>
    </citation>
    <scope>NUCLEOTIDE SEQUENCE [LARGE SCALE GENOMIC DNA]</scope>
    <source>
        <strain evidence="13">cv. G240</strain>
        <tissue evidence="12">Leaf</tissue>
    </source>
</reference>
<feature type="domain" description="Peptidase A1" evidence="11">
    <location>
        <begin position="101"/>
        <end position="448"/>
    </location>
</feature>
<dbReference type="InterPro" id="IPR033121">
    <property type="entry name" value="PEPTIDASE_A1"/>
</dbReference>
<dbReference type="SUPFAM" id="SSF50630">
    <property type="entry name" value="Acid proteases"/>
    <property type="match status" value="1"/>
</dbReference>
<evidence type="ECO:0000256" key="2">
    <source>
        <dbReference type="ARBA" id="ARBA00022670"/>
    </source>
</evidence>
<dbReference type="Pfam" id="PF14543">
    <property type="entry name" value="TAXi_N"/>
    <property type="match status" value="1"/>
</dbReference>
<organism evidence="12 13">
    <name type="scientific">Camellia sinensis</name>
    <name type="common">Tea plant</name>
    <name type="synonym">Thea sinensis</name>
    <dbReference type="NCBI Taxonomy" id="4442"/>
    <lineage>
        <taxon>Eukaryota</taxon>
        <taxon>Viridiplantae</taxon>
        <taxon>Streptophyta</taxon>
        <taxon>Embryophyta</taxon>
        <taxon>Tracheophyta</taxon>
        <taxon>Spermatophyta</taxon>
        <taxon>Magnoliopsida</taxon>
        <taxon>eudicotyledons</taxon>
        <taxon>Gunneridae</taxon>
        <taxon>Pentapetalae</taxon>
        <taxon>asterids</taxon>
        <taxon>Ericales</taxon>
        <taxon>Theaceae</taxon>
        <taxon>Camellia</taxon>
    </lineage>
</organism>
<dbReference type="GO" id="GO:0004190">
    <property type="term" value="F:aspartic-type endopeptidase activity"/>
    <property type="evidence" value="ECO:0007669"/>
    <property type="project" value="UniProtKB-KW"/>
</dbReference>
<keyword evidence="5" id="KW-0064">Aspartyl protease</keyword>
<reference evidence="13" key="1">
    <citation type="journal article" date="2020" name="Nat. Commun.">
        <title>Genome assembly of wild tea tree DASZ reveals pedigree and selection history of tea varieties.</title>
        <authorList>
            <person name="Zhang W."/>
            <person name="Zhang Y."/>
            <person name="Qiu H."/>
            <person name="Guo Y."/>
            <person name="Wan H."/>
            <person name="Zhang X."/>
            <person name="Scossa F."/>
            <person name="Alseekh S."/>
            <person name="Zhang Q."/>
            <person name="Wang P."/>
            <person name="Xu L."/>
            <person name="Schmidt M.H."/>
            <person name="Jia X."/>
            <person name="Li D."/>
            <person name="Zhu A."/>
            <person name="Guo F."/>
            <person name="Chen W."/>
            <person name="Ni D."/>
            <person name="Usadel B."/>
            <person name="Fernie A.R."/>
            <person name="Wen W."/>
        </authorList>
    </citation>
    <scope>NUCLEOTIDE SEQUENCE [LARGE SCALE GENOMIC DNA]</scope>
    <source>
        <strain evidence="13">cv. G240</strain>
    </source>
</reference>
<dbReference type="Gene3D" id="2.40.70.10">
    <property type="entry name" value="Acid Proteases"/>
    <property type="match status" value="2"/>
</dbReference>
<keyword evidence="2" id="KW-0645">Protease</keyword>
<keyword evidence="13" id="KW-1185">Reference proteome</keyword>
<sequence>MANDGQKDPIGDNAPTGNGRPINLDVEGDDRNTETRDQSHGVKDAGQKGDAPKTTDRSGYYNEDDLHVWKDRYLRRNEDPSRRDPKTGGMSAPKKITFKYYHVTLNIGHPPKPYFLDIDTGSDLTWLQCDAPCIKCTRAPHALYKPNKNLVRCEDPLCASLHWPANKPCETPDDQCDYEIEYADHGSSMGVLIRDSFPLRLINGSVAGPRLIFGCGYNQEVPDSFDPPYTDGVLGLTGGQLSIVSQLHKQGITRNILGHCLSGKGGGFLFFGNDLVPSSRVVWVPMLLNSLEKRYVLGPTELLYGNRATGVKGLLVVFDSGSTYSYLSSDAYKATLAIVKEDLNGKQLKDAVEDQNLPVCWKGAKPFKSIHDVKNYFKPLVLRFTKPKNMQLQLPPSAYLIITKHGNACLGILNGSEVGLGNDNILGDISLQDKMVIYDNEKQQIGWVAANCDRLLKTDRDYIGGSSQPFASNMDILEEHLKEEL</sequence>
<dbReference type="PROSITE" id="PS51767">
    <property type="entry name" value="PEPTIDASE_A1"/>
    <property type="match status" value="1"/>
</dbReference>
<evidence type="ECO:0000313" key="13">
    <source>
        <dbReference type="Proteomes" id="UP000593564"/>
    </source>
</evidence>
<evidence type="ECO:0000256" key="8">
    <source>
        <dbReference type="ARBA" id="ARBA00077656"/>
    </source>
</evidence>
<feature type="active site" evidence="9">
    <location>
        <position position="319"/>
    </location>
</feature>
<evidence type="ECO:0000256" key="6">
    <source>
        <dbReference type="ARBA" id="ARBA00022801"/>
    </source>
</evidence>
<gene>
    <name evidence="12" type="ORF">HYC85_019947</name>
</gene>
<evidence type="ECO:0000256" key="3">
    <source>
        <dbReference type="ARBA" id="ARBA00022729"/>
    </source>
</evidence>
<dbReference type="Proteomes" id="UP000593564">
    <property type="component" value="Unassembled WGS sequence"/>
</dbReference>
<keyword evidence="4" id="KW-0677">Repeat</keyword>
<evidence type="ECO:0000256" key="7">
    <source>
        <dbReference type="ARBA" id="ARBA00068871"/>
    </source>
</evidence>
<evidence type="ECO:0000256" key="9">
    <source>
        <dbReference type="PIRSR" id="PIRSR601461-1"/>
    </source>
</evidence>
<evidence type="ECO:0000256" key="5">
    <source>
        <dbReference type="ARBA" id="ARBA00022750"/>
    </source>
</evidence>
<protein>
    <recommendedName>
        <fullName evidence="7">Aspartic proteinase Asp1</fullName>
    </recommendedName>
    <alternativeName>
        <fullName evidence="8">Nucellin-like protein</fullName>
    </alternativeName>
</protein>
<dbReference type="FunFam" id="2.40.70.10:FF:000015">
    <property type="entry name" value="Aspartyl protease family protein"/>
    <property type="match status" value="1"/>
</dbReference>
<dbReference type="PRINTS" id="PR00792">
    <property type="entry name" value="PEPSIN"/>
</dbReference>
<evidence type="ECO:0000256" key="1">
    <source>
        <dbReference type="ARBA" id="ARBA00007447"/>
    </source>
</evidence>
<dbReference type="EMBL" id="JACBKZ010000009">
    <property type="protein sequence ID" value="KAF5942305.1"/>
    <property type="molecule type" value="Genomic_DNA"/>
</dbReference>
<dbReference type="InterPro" id="IPR021109">
    <property type="entry name" value="Peptidase_aspartic_dom_sf"/>
</dbReference>
<evidence type="ECO:0000313" key="12">
    <source>
        <dbReference type="EMBL" id="KAF5942305.1"/>
    </source>
</evidence>
<feature type="compositionally biased region" description="Basic and acidic residues" evidence="10">
    <location>
        <begin position="29"/>
        <end position="56"/>
    </location>
</feature>
<dbReference type="PANTHER" id="PTHR13683">
    <property type="entry name" value="ASPARTYL PROTEASES"/>
    <property type="match status" value="1"/>
</dbReference>
<keyword evidence="6" id="KW-0378">Hydrolase</keyword>
<dbReference type="AlphaFoldDB" id="A0A7J7GQ16"/>
<evidence type="ECO:0000259" key="11">
    <source>
        <dbReference type="PROSITE" id="PS51767"/>
    </source>
</evidence>
<dbReference type="Pfam" id="PF14541">
    <property type="entry name" value="TAXi_C"/>
    <property type="match status" value="1"/>
</dbReference>
<feature type="region of interest" description="Disordered" evidence="10">
    <location>
        <begin position="1"/>
        <end position="61"/>
    </location>
</feature>
<proteinExistence type="inferred from homology"/>
<dbReference type="PANTHER" id="PTHR13683:SF227">
    <property type="entry name" value="EUKARYOTIC ASPARTYL PROTEASE FAMILY PROTEIN"/>
    <property type="match status" value="1"/>
</dbReference>
<dbReference type="InterPro" id="IPR032799">
    <property type="entry name" value="TAXi_C"/>
</dbReference>
<feature type="compositionally biased region" description="Basic and acidic residues" evidence="10">
    <location>
        <begin position="1"/>
        <end position="10"/>
    </location>
</feature>
<evidence type="ECO:0000256" key="10">
    <source>
        <dbReference type="SAM" id="MobiDB-lite"/>
    </source>
</evidence>
<name>A0A7J7GQ16_CAMSI</name>
<comment type="caution">
    <text evidence="12">The sequence shown here is derived from an EMBL/GenBank/DDBJ whole genome shotgun (WGS) entry which is preliminary data.</text>
</comment>
<dbReference type="FunFam" id="2.40.70.10:FF:000027">
    <property type="entry name" value="Aspartic proteinase Asp1 isoform A"/>
    <property type="match status" value="1"/>
</dbReference>
<feature type="active site" evidence="9">
    <location>
        <position position="119"/>
    </location>
</feature>
<comment type="similarity">
    <text evidence="1">Belongs to the peptidase A1 family.</text>
</comment>
<dbReference type="InterPro" id="IPR032861">
    <property type="entry name" value="TAXi_N"/>
</dbReference>